<evidence type="ECO:0000313" key="2">
    <source>
        <dbReference type="EMBL" id="SMD45459.1"/>
    </source>
</evidence>
<reference evidence="3" key="1">
    <citation type="submission" date="2017-04" db="EMBL/GenBank/DDBJ databases">
        <authorList>
            <person name="Varghese N."/>
            <person name="Submissions S."/>
        </authorList>
    </citation>
    <scope>NUCLEOTIDE SEQUENCE [LARGE SCALE GENOMIC DNA]</scope>
    <source>
        <strain evidence="3">DSM 16537</strain>
    </source>
</reference>
<dbReference type="OrthoDB" id="1448319at2"/>
<organism evidence="2 3">
    <name type="scientific">Aquiflexum balticum DSM 16537</name>
    <dbReference type="NCBI Taxonomy" id="758820"/>
    <lineage>
        <taxon>Bacteria</taxon>
        <taxon>Pseudomonadati</taxon>
        <taxon>Bacteroidota</taxon>
        <taxon>Cytophagia</taxon>
        <taxon>Cytophagales</taxon>
        <taxon>Cyclobacteriaceae</taxon>
        <taxon>Aquiflexum</taxon>
    </lineage>
</organism>
<evidence type="ECO:0000313" key="3">
    <source>
        <dbReference type="Proteomes" id="UP000192333"/>
    </source>
</evidence>
<dbReference type="EMBL" id="LT838813">
    <property type="protein sequence ID" value="SMD45459.1"/>
    <property type="molecule type" value="Genomic_DNA"/>
</dbReference>
<accession>A0A1W2H9B3</accession>
<keyword evidence="3" id="KW-1185">Reference proteome</keyword>
<dbReference type="AlphaFoldDB" id="A0A1W2H9B3"/>
<proteinExistence type="predicted"/>
<dbReference type="Proteomes" id="UP000192333">
    <property type="component" value="Chromosome I"/>
</dbReference>
<gene>
    <name evidence="2" type="ORF">SAMN00777080_4110</name>
</gene>
<keyword evidence="1" id="KW-0472">Membrane</keyword>
<dbReference type="RefSeq" id="WP_084122278.1">
    <property type="nucleotide sequence ID" value="NZ_LT838813.1"/>
</dbReference>
<sequence length="68" mass="7612">MEITRKAKEELEARIEKIEGFIAKKGLGSTYLQKAQKTQRDLNLAIVLGGIILIAGIAIWMNGENKER</sequence>
<keyword evidence="1" id="KW-1133">Transmembrane helix</keyword>
<keyword evidence="1" id="KW-0812">Transmembrane</keyword>
<feature type="transmembrane region" description="Helical" evidence="1">
    <location>
        <begin position="42"/>
        <end position="61"/>
    </location>
</feature>
<name>A0A1W2H9B3_9BACT</name>
<protein>
    <submittedName>
        <fullName evidence="2">Uncharacterized protein</fullName>
    </submittedName>
</protein>
<evidence type="ECO:0000256" key="1">
    <source>
        <dbReference type="SAM" id="Phobius"/>
    </source>
</evidence>